<feature type="region of interest" description="Disordered" evidence="1">
    <location>
        <begin position="115"/>
        <end position="138"/>
    </location>
</feature>
<evidence type="ECO:0000313" key="3">
    <source>
        <dbReference type="EMBL" id="MBD9698317.1"/>
    </source>
</evidence>
<keyword evidence="4" id="KW-1185">Reference proteome</keyword>
<comment type="caution">
    <text evidence="3">The sequence shown here is derived from an EMBL/GenBank/DDBJ whole genome shotgun (WGS) entry which is preliminary data.</text>
</comment>
<organism evidence="3 4">
    <name type="scientific">Flavimobilis rhizosphaerae</name>
    <dbReference type="NCBI Taxonomy" id="2775421"/>
    <lineage>
        <taxon>Bacteria</taxon>
        <taxon>Bacillati</taxon>
        <taxon>Actinomycetota</taxon>
        <taxon>Actinomycetes</taxon>
        <taxon>Micrococcales</taxon>
        <taxon>Jonesiaceae</taxon>
        <taxon>Flavimobilis</taxon>
    </lineage>
</organism>
<reference evidence="3 4" key="1">
    <citation type="submission" date="2020-09" db="EMBL/GenBank/DDBJ databases">
        <title>Flavimobilis rhizosphaerae sp. nov., isolated from rhizosphere soil of Spartina alterniflora.</title>
        <authorList>
            <person name="Hanqin C."/>
        </authorList>
    </citation>
    <scope>NUCLEOTIDE SEQUENCE [LARGE SCALE GENOMIC DNA]</scope>
    <source>
        <strain evidence="3 4">GY 10621</strain>
    </source>
</reference>
<keyword evidence="2" id="KW-1133">Transmembrane helix</keyword>
<dbReference type="Pfam" id="PF10066">
    <property type="entry name" value="DUF2304"/>
    <property type="match status" value="1"/>
</dbReference>
<evidence type="ECO:0000313" key="4">
    <source>
        <dbReference type="Proteomes" id="UP000642107"/>
    </source>
</evidence>
<feature type="transmembrane region" description="Helical" evidence="2">
    <location>
        <begin position="34"/>
        <end position="55"/>
    </location>
</feature>
<evidence type="ECO:0000256" key="2">
    <source>
        <dbReference type="SAM" id="Phobius"/>
    </source>
</evidence>
<dbReference type="RefSeq" id="WP_192277396.1">
    <property type="nucleotide sequence ID" value="NZ_JACZDF010000001.1"/>
</dbReference>
<sequence>MLIQVILLVAIGWVAVVLNRSTADARHQAIRRLLLAAFIVAAAASVLFPSILSRIANVIGVGRGADLLLYGLVIAFLSFIATSFRRMSRMQSQLTALARELTLARAALVDRGVVPDVAGPDAPTPGGPAVSSDDPRDD</sequence>
<name>A0ABR9DMF8_9MICO</name>
<accession>A0ABR9DMF8</accession>
<protein>
    <submittedName>
        <fullName evidence="3">DUF2304 domain-containing protein</fullName>
    </submittedName>
</protein>
<keyword evidence="2" id="KW-0472">Membrane</keyword>
<feature type="transmembrane region" description="Helical" evidence="2">
    <location>
        <begin position="6"/>
        <end position="22"/>
    </location>
</feature>
<keyword evidence="2" id="KW-0812">Transmembrane</keyword>
<evidence type="ECO:0000256" key="1">
    <source>
        <dbReference type="SAM" id="MobiDB-lite"/>
    </source>
</evidence>
<dbReference type="InterPro" id="IPR019277">
    <property type="entry name" value="DUF2304"/>
</dbReference>
<dbReference type="EMBL" id="JACZDF010000001">
    <property type="protein sequence ID" value="MBD9698317.1"/>
    <property type="molecule type" value="Genomic_DNA"/>
</dbReference>
<proteinExistence type="predicted"/>
<feature type="transmembrane region" description="Helical" evidence="2">
    <location>
        <begin position="67"/>
        <end position="84"/>
    </location>
</feature>
<dbReference type="Proteomes" id="UP000642107">
    <property type="component" value="Unassembled WGS sequence"/>
</dbReference>
<gene>
    <name evidence="3" type="ORF">IGS67_02255</name>
</gene>